<evidence type="ECO:0000256" key="8">
    <source>
        <dbReference type="SAM" id="MobiDB-lite"/>
    </source>
</evidence>
<dbReference type="Allergome" id="10849">
    <property type="allergen name" value="Ave s 11S"/>
</dbReference>
<dbReference type="PANTHER" id="PTHR31189">
    <property type="entry name" value="OS03G0336100 PROTEIN-RELATED"/>
    <property type="match status" value="1"/>
</dbReference>
<evidence type="ECO:0000256" key="6">
    <source>
        <dbReference type="ARBA" id="ARBA00023157"/>
    </source>
</evidence>
<accession>O49258</accession>
<feature type="domain" description="Cupin type-1" evidence="9">
    <location>
        <begin position="50"/>
        <end position="236"/>
    </location>
</feature>
<feature type="region of interest" description="Disordered" evidence="8">
    <location>
        <begin position="478"/>
        <end position="515"/>
    </location>
</feature>
<evidence type="ECO:0000256" key="4">
    <source>
        <dbReference type="ARBA" id="ARBA00022761"/>
    </source>
</evidence>
<feature type="signal peptide" evidence="7">
    <location>
        <begin position="1"/>
        <end position="24"/>
    </location>
</feature>
<gene>
    <name evidence="10" type="primary">12s globulin</name>
</gene>
<evidence type="ECO:0000256" key="1">
    <source>
        <dbReference type="ARBA" id="ARBA00007178"/>
    </source>
</evidence>
<dbReference type="FunFam" id="2.60.120.10:FF:000073">
    <property type="entry name" value="Glycinin G1"/>
    <property type="match status" value="1"/>
</dbReference>
<dbReference type="InterPro" id="IPR006045">
    <property type="entry name" value="Cupin_1"/>
</dbReference>
<name>O49258_AVESA</name>
<dbReference type="InterPro" id="IPR006044">
    <property type="entry name" value="11S_seedstore_pln"/>
</dbReference>
<reference evidence="10" key="1">
    <citation type="submission" date="1993-12" db="EMBL/GenBank/DDBJ databases">
        <authorList>
            <person name="Fukazawa C."/>
            <person name="Masayoshi M."/>
        </authorList>
    </citation>
    <scope>NUCLEOTIDE SEQUENCE</scope>
</reference>
<feature type="domain" description="Cupin type-1" evidence="9">
    <location>
        <begin position="326"/>
        <end position="475"/>
    </location>
</feature>
<evidence type="ECO:0000256" key="3">
    <source>
        <dbReference type="ARBA" id="ARBA00022729"/>
    </source>
</evidence>
<sequence length="515" mass="58225">MATTSFPSVLFYSCIFLLYNGSMAQLFGQSFTPWQSSRQGGLKGCKFDRLQAFEPLRQVRSQAGVTEYFDEQNEQFRCTGVFVIRRVIEPQGLLLPQYHNAPGLVYILQGRGYTGLTFPGCPATFQQQFQPFDQAQDQSQSHLKDEHQRVHRFKQGDVIALPAGIVHWGYNDGDAPVVAIYVFDVNNNANQLEPRQKEFLLAGNNKEDQQFGQNIFSGFNIQLLSEALGISQQAAQRIQSQKEQRGEIIRVTQALQFLKPTMSQQELVEHQAYQPIQSQEGQSTQYQVGQSTQYQEGQSTQYQAGQSQDRSFNGLEENFCSLEARQNIGNPKRADTHNPRAGRITRLHGQNFPILNLVQMSATRVNLYQNAILSPFWNINAHSVVYMIQGHAQVQVVNNNGQTVFNDRLRQGQLLIVPQHYVVLKKAEREGCQYISFKTNPNSMVSHIAGKSSILRALPVDVLANAYRISRQEARNLKNNRGQESGVFTPKFTQTSFQPYPEGEDESSLTNKASE</sequence>
<dbReference type="CDD" id="cd02242">
    <property type="entry name" value="cupin_11S_legumin_N"/>
    <property type="match status" value="1"/>
</dbReference>
<keyword evidence="3 7" id="KW-0732">Signal</keyword>
<dbReference type="GO" id="GO:0045735">
    <property type="term" value="F:nutrient reservoir activity"/>
    <property type="evidence" value="ECO:0007669"/>
    <property type="project" value="UniProtKB-KW"/>
</dbReference>
<dbReference type="InterPro" id="IPR014710">
    <property type="entry name" value="RmlC-like_jellyroll"/>
</dbReference>
<dbReference type="AlphaFoldDB" id="O49258"/>
<dbReference type="CDD" id="cd02243">
    <property type="entry name" value="cupin_11S_legumin_C"/>
    <property type="match status" value="1"/>
</dbReference>
<dbReference type="InterPro" id="IPR050253">
    <property type="entry name" value="Seed_Storage-Functional"/>
</dbReference>
<dbReference type="SMART" id="SM00835">
    <property type="entry name" value="Cupin_1"/>
    <property type="match status" value="2"/>
</dbReference>
<dbReference type="InterPro" id="IPR011051">
    <property type="entry name" value="RmlC_Cupin_sf"/>
</dbReference>
<protein>
    <submittedName>
        <fullName evidence="10">12s globulin</fullName>
    </submittedName>
</protein>
<evidence type="ECO:0000256" key="7">
    <source>
        <dbReference type="RuleBase" id="RU003681"/>
    </source>
</evidence>
<keyword evidence="5 7" id="KW-0708">Seed storage protein</keyword>
<keyword evidence="4 7" id="KW-0758">Storage protein</keyword>
<dbReference type="PRINTS" id="PR00439">
    <property type="entry name" value="11SGLOBULIN"/>
</dbReference>
<comment type="similarity">
    <text evidence="1 7">Belongs to the 11S seed storage protein (globulins) family.</text>
</comment>
<dbReference type="InterPro" id="IPR022379">
    <property type="entry name" value="11S_seedstore_CS"/>
</dbReference>
<proteinExistence type="evidence at transcript level"/>
<organism evidence="10">
    <name type="scientific">Avena sativa</name>
    <name type="common">Oat</name>
    <dbReference type="NCBI Taxonomy" id="4498"/>
    <lineage>
        <taxon>Eukaryota</taxon>
        <taxon>Viridiplantae</taxon>
        <taxon>Streptophyta</taxon>
        <taxon>Embryophyta</taxon>
        <taxon>Tracheophyta</taxon>
        <taxon>Spermatophyta</taxon>
        <taxon>Magnoliopsida</taxon>
        <taxon>Liliopsida</taxon>
        <taxon>Poales</taxon>
        <taxon>Poaceae</taxon>
        <taxon>BOP clade</taxon>
        <taxon>Pooideae</taxon>
        <taxon>Poodae</taxon>
        <taxon>Poeae</taxon>
        <taxon>Poeae Chloroplast Group 1 (Aveneae type)</taxon>
        <taxon>Aveninae</taxon>
        <taxon>Avena</taxon>
    </lineage>
</organism>
<dbReference type="Pfam" id="PF00190">
    <property type="entry name" value="Cupin_1"/>
    <property type="match status" value="2"/>
</dbReference>
<evidence type="ECO:0000256" key="2">
    <source>
        <dbReference type="ARBA" id="ARBA00011818"/>
    </source>
</evidence>
<comment type="function">
    <text evidence="7">Seed storage protein.</text>
</comment>
<evidence type="ECO:0000256" key="5">
    <source>
        <dbReference type="ARBA" id="ARBA00023129"/>
    </source>
</evidence>
<feature type="region of interest" description="Disordered" evidence="8">
    <location>
        <begin position="280"/>
        <end position="308"/>
    </location>
</feature>
<dbReference type="SMR" id="O49258"/>
<dbReference type="PANTHER" id="PTHR31189:SF35">
    <property type="entry name" value="12S SEED STORAGE PROTEIN CRB"/>
    <property type="match status" value="1"/>
</dbReference>
<dbReference type="PROSITE" id="PS00305">
    <property type="entry name" value="11S_SEED_STORAGE"/>
    <property type="match status" value="1"/>
</dbReference>
<evidence type="ECO:0000313" key="10">
    <source>
        <dbReference type="EMBL" id="CAA54153.1"/>
    </source>
</evidence>
<dbReference type="GO" id="GO:0048316">
    <property type="term" value="P:seed development"/>
    <property type="evidence" value="ECO:0007669"/>
    <property type="project" value="UniProtKB-ARBA"/>
</dbReference>
<dbReference type="Gene3D" id="2.60.120.10">
    <property type="entry name" value="Jelly Rolls"/>
    <property type="match status" value="2"/>
</dbReference>
<comment type="subunit">
    <text evidence="2 7">Hexamer; each subunit is composed of an acidic and a basic chain derived from a single precursor and linked by a disulfide bond.</text>
</comment>
<feature type="chain" id="PRO_5007750774" evidence="7">
    <location>
        <begin position="25"/>
        <end position="515"/>
    </location>
</feature>
<dbReference type="EMBL" id="X76738">
    <property type="protein sequence ID" value="CAA54153.1"/>
    <property type="molecule type" value="mRNA"/>
</dbReference>
<evidence type="ECO:0000259" key="9">
    <source>
        <dbReference type="SMART" id="SM00835"/>
    </source>
</evidence>
<dbReference type="SUPFAM" id="SSF51182">
    <property type="entry name" value="RmlC-like cupins"/>
    <property type="match status" value="1"/>
</dbReference>
<keyword evidence="6 7" id="KW-1015">Disulfide bond</keyword>